<dbReference type="NCBIfam" id="NF047593">
    <property type="entry name" value="IS66_ISAeme5_TnpA"/>
    <property type="match status" value="1"/>
</dbReference>
<dbReference type="GO" id="GO:0043565">
    <property type="term" value="F:sequence-specific DNA binding"/>
    <property type="evidence" value="ECO:0007669"/>
    <property type="project" value="InterPro"/>
</dbReference>
<organism evidence="1 2">
    <name type="scientific">Anaerostipes hadrus</name>
    <dbReference type="NCBI Taxonomy" id="649756"/>
    <lineage>
        <taxon>Bacteria</taxon>
        <taxon>Bacillati</taxon>
        <taxon>Bacillota</taxon>
        <taxon>Clostridia</taxon>
        <taxon>Lachnospirales</taxon>
        <taxon>Lachnospiraceae</taxon>
        <taxon>Anaerostipes</taxon>
    </lineage>
</organism>
<dbReference type="Proteomes" id="UP001243496">
    <property type="component" value="Chromosome"/>
</dbReference>
<proteinExistence type="predicted"/>
<gene>
    <name evidence="1" type="ORF">RBI15_13735</name>
</gene>
<reference evidence="1" key="1">
    <citation type="submission" date="2023-08" db="EMBL/GenBank/DDBJ databases">
        <title>Complete Genome Sequences of butyrate producing Anaerostipes hadrus strains BA1 and GIF7 isolated from the terminal ileum of a healthy lean male.</title>
        <authorList>
            <person name="Low A."/>
            <person name="Sheludchenko M."/>
            <person name="Cheng H.E."/>
            <person name="Koh X.Q."/>
            <person name="Lee J."/>
        </authorList>
    </citation>
    <scope>NUCLEOTIDE SEQUENCE</scope>
    <source>
        <strain evidence="1">BA1</strain>
    </source>
</reference>
<name>A0AAQ3PTF5_ANAHA</name>
<dbReference type="EMBL" id="CP132968">
    <property type="protein sequence ID" value="WMD16397.1"/>
    <property type="molecule type" value="Genomic_DNA"/>
</dbReference>
<dbReference type="SUPFAM" id="SSF48295">
    <property type="entry name" value="TrpR-like"/>
    <property type="match status" value="1"/>
</dbReference>
<dbReference type="RefSeq" id="WP_044924461.1">
    <property type="nucleotide sequence ID" value="NZ_CP132968.1"/>
</dbReference>
<evidence type="ECO:0000313" key="1">
    <source>
        <dbReference type="EMBL" id="WMD16397.1"/>
    </source>
</evidence>
<evidence type="ECO:0000313" key="2">
    <source>
        <dbReference type="Proteomes" id="UP001243496"/>
    </source>
</evidence>
<dbReference type="InterPro" id="IPR010921">
    <property type="entry name" value="Trp_repressor/repl_initiator"/>
</dbReference>
<protein>
    <recommendedName>
        <fullName evidence="3">Transposase</fullName>
    </recommendedName>
</protein>
<evidence type="ECO:0008006" key="3">
    <source>
        <dbReference type="Google" id="ProtNLM"/>
    </source>
</evidence>
<dbReference type="AlphaFoldDB" id="A0AAQ3PTF5"/>
<dbReference type="GeneID" id="92742465"/>
<accession>A0AAQ3PTF5</accession>
<sequence length="94" mass="11605">MRAKRRTEQEQYEIIMECRQSGLSDHQWCLEHDINPGTFYNWRSFQTSQPIFMDRLLQKILQRSQNPLQQWNFRSDRLFCGSVIRPIQSYWNRH</sequence>